<dbReference type="Gene3D" id="1.25.40.20">
    <property type="entry name" value="Ankyrin repeat-containing domain"/>
    <property type="match status" value="1"/>
</dbReference>
<feature type="region of interest" description="Disordered" evidence="4">
    <location>
        <begin position="170"/>
        <end position="222"/>
    </location>
</feature>
<evidence type="ECO:0000256" key="1">
    <source>
        <dbReference type="ARBA" id="ARBA00022737"/>
    </source>
</evidence>
<dbReference type="OMA" id="CTRKGMT"/>
<feature type="compositionally biased region" description="Basic and acidic residues" evidence="4">
    <location>
        <begin position="175"/>
        <end position="187"/>
    </location>
</feature>
<keyword evidence="1" id="KW-0677">Repeat</keyword>
<proteinExistence type="predicted"/>
<evidence type="ECO:0000256" key="2">
    <source>
        <dbReference type="ARBA" id="ARBA00023043"/>
    </source>
</evidence>
<dbReference type="InterPro" id="IPR036770">
    <property type="entry name" value="Ankyrin_rpt-contain_sf"/>
</dbReference>
<evidence type="ECO:0000313" key="6">
    <source>
        <dbReference type="Proteomes" id="UP000030748"/>
    </source>
</evidence>
<feature type="repeat" description="ANK" evidence="3">
    <location>
        <begin position="79"/>
        <end position="111"/>
    </location>
</feature>
<dbReference type="STRING" id="4155.A0A022QRH6"/>
<dbReference type="PANTHER" id="PTHR24171:SF8">
    <property type="entry name" value="BRCA1-ASSOCIATED RING DOMAIN PROTEIN 1"/>
    <property type="match status" value="1"/>
</dbReference>
<name>A0A022QRH6_ERYGU</name>
<feature type="compositionally biased region" description="Basic and acidic residues" evidence="4">
    <location>
        <begin position="200"/>
        <end position="221"/>
    </location>
</feature>
<protein>
    <submittedName>
        <fullName evidence="5">Uncharacterized protein</fullName>
    </submittedName>
</protein>
<dbReference type="PRINTS" id="PR01415">
    <property type="entry name" value="ANKYRIN"/>
</dbReference>
<dbReference type="OrthoDB" id="539213at2759"/>
<dbReference type="AlphaFoldDB" id="A0A022QRH6"/>
<evidence type="ECO:0000256" key="3">
    <source>
        <dbReference type="PROSITE-ProRule" id="PRU00023"/>
    </source>
</evidence>
<reference evidence="5 6" key="1">
    <citation type="journal article" date="2013" name="Proc. Natl. Acad. Sci. U.S.A.">
        <title>Fine-scale variation in meiotic recombination in Mimulus inferred from population shotgun sequencing.</title>
        <authorList>
            <person name="Hellsten U."/>
            <person name="Wright K.M."/>
            <person name="Jenkins J."/>
            <person name="Shu S."/>
            <person name="Yuan Y."/>
            <person name="Wessler S.R."/>
            <person name="Schmutz J."/>
            <person name="Willis J.H."/>
            <person name="Rokhsar D.S."/>
        </authorList>
    </citation>
    <scope>NUCLEOTIDE SEQUENCE [LARGE SCALE GENOMIC DNA]</scope>
    <source>
        <strain evidence="6">cv. DUN x IM62</strain>
    </source>
</reference>
<dbReference type="SUPFAM" id="SSF48403">
    <property type="entry name" value="Ankyrin repeat"/>
    <property type="match status" value="1"/>
</dbReference>
<dbReference type="KEGG" id="egt:105967249"/>
<evidence type="ECO:0000256" key="4">
    <source>
        <dbReference type="SAM" id="MobiDB-lite"/>
    </source>
</evidence>
<dbReference type="PhylomeDB" id="A0A022QRH6"/>
<dbReference type="PROSITE" id="PS50088">
    <property type="entry name" value="ANK_REPEAT"/>
    <property type="match status" value="3"/>
</dbReference>
<gene>
    <name evidence="5" type="ORF">MIMGU_mgv1a012631mg</name>
</gene>
<feature type="repeat" description="ANK" evidence="3">
    <location>
        <begin position="46"/>
        <end position="78"/>
    </location>
</feature>
<dbReference type="PROSITE" id="PS50297">
    <property type="entry name" value="ANK_REP_REGION"/>
    <property type="match status" value="3"/>
</dbReference>
<dbReference type="eggNOG" id="KOG0504">
    <property type="taxonomic scope" value="Eukaryota"/>
</dbReference>
<accession>A0A022QRH6</accession>
<organism evidence="5 6">
    <name type="scientific">Erythranthe guttata</name>
    <name type="common">Yellow monkey flower</name>
    <name type="synonym">Mimulus guttatus</name>
    <dbReference type="NCBI Taxonomy" id="4155"/>
    <lineage>
        <taxon>Eukaryota</taxon>
        <taxon>Viridiplantae</taxon>
        <taxon>Streptophyta</taxon>
        <taxon>Embryophyta</taxon>
        <taxon>Tracheophyta</taxon>
        <taxon>Spermatophyta</taxon>
        <taxon>Magnoliopsida</taxon>
        <taxon>eudicotyledons</taxon>
        <taxon>Gunneridae</taxon>
        <taxon>Pentapetalae</taxon>
        <taxon>asterids</taxon>
        <taxon>lamiids</taxon>
        <taxon>Lamiales</taxon>
        <taxon>Phrymaceae</taxon>
        <taxon>Erythranthe</taxon>
    </lineage>
</organism>
<keyword evidence="6" id="KW-1185">Reference proteome</keyword>
<keyword evidence="2 3" id="KW-0040">ANK repeat</keyword>
<dbReference type="SMART" id="SM00248">
    <property type="entry name" value="ANK"/>
    <property type="match status" value="4"/>
</dbReference>
<feature type="repeat" description="ANK" evidence="3">
    <location>
        <begin position="112"/>
        <end position="144"/>
    </location>
</feature>
<dbReference type="EMBL" id="KI631268">
    <property type="protein sequence ID" value="EYU29095.1"/>
    <property type="molecule type" value="Genomic_DNA"/>
</dbReference>
<feature type="compositionally biased region" description="Acidic residues" evidence="4">
    <location>
        <begin position="188"/>
        <end position="199"/>
    </location>
</feature>
<dbReference type="Proteomes" id="UP000030748">
    <property type="component" value="Unassembled WGS sequence"/>
</dbReference>
<sequence length="245" mass="26306">MGKKASPANANSGNDDFHAAARSGDLKAVIEICSANPLAVNSRDRHSRTPLHLASWSGHAEVVDYLCKNKADVGAAAMDDMAAIHFAAQKGHLEVIKILVTAGVSVKSCNRKGMTAIHYAAQGSDVELVKYLLKKGANKNSKNKAGKSAVDLASSDEIRKLLVEFELESDSSSGKGEKGAEKEISDREEGEVYEGNENGEEGKDENLKRKSEGDEIKENRVGIKKSKVALSHLVATDDTQEEDED</sequence>
<evidence type="ECO:0000313" key="5">
    <source>
        <dbReference type="EMBL" id="EYU29095.1"/>
    </source>
</evidence>
<dbReference type="Pfam" id="PF12796">
    <property type="entry name" value="Ank_2"/>
    <property type="match status" value="2"/>
</dbReference>
<dbReference type="PANTHER" id="PTHR24171">
    <property type="entry name" value="ANKYRIN REPEAT DOMAIN-CONTAINING PROTEIN 39-RELATED"/>
    <property type="match status" value="1"/>
</dbReference>
<dbReference type="InterPro" id="IPR002110">
    <property type="entry name" value="Ankyrin_rpt"/>
</dbReference>